<comment type="caution">
    <text evidence="1">The sequence shown here is derived from an EMBL/GenBank/DDBJ whole genome shotgun (WGS) entry which is preliminary data.</text>
</comment>
<proteinExistence type="predicted"/>
<keyword evidence="2" id="KW-1185">Reference proteome</keyword>
<accession>A0AA42IYJ2</accession>
<sequence length="165" mass="18767">MILAIDPGNIQSAYVLTYDNLVVNDKGKVENGKLLEKIYESAEIYGEQLHAAIEMVSCYGMAVGKEVFDTCVMIGRIVQVLDDLDIPYTYIFRKDEKITLCNSMKAKDANIRQALIDRFAKYDLKNGKGTKKEPDFFYGFKADIWAAMAVAVTYHDMHLKGEYRK</sequence>
<reference evidence="1" key="1">
    <citation type="journal article" date="2023" name="Int. J. Syst. Evol. Microbiol.">
        <title>&lt;i&gt;Holtiella tumoricola&lt;/i&gt; gen. nov. sp. nov., isolated from a human clinical sample.</title>
        <authorList>
            <person name="Allen-Vercoe E."/>
            <person name="Daigneault M.C."/>
            <person name="Vancuren S.J."/>
            <person name="Cochrane K."/>
            <person name="O'Neal L.L."/>
            <person name="Sankaranarayanan K."/>
            <person name="Lawson P.A."/>
        </authorList>
    </citation>
    <scope>NUCLEOTIDE SEQUENCE</scope>
    <source>
        <strain evidence="1">CC70A</strain>
    </source>
</reference>
<evidence type="ECO:0000313" key="1">
    <source>
        <dbReference type="EMBL" id="MDA3730038.1"/>
    </source>
</evidence>
<dbReference type="RefSeq" id="WP_271010780.1">
    <property type="nucleotide sequence ID" value="NZ_JAQIFT010000007.1"/>
</dbReference>
<gene>
    <name evidence="1" type="ORF">PBV87_00735</name>
</gene>
<name>A0AA42IYJ2_9FIRM</name>
<organism evidence="1 2">
    <name type="scientific">Holtiella tumoricola</name>
    <dbReference type="NCBI Taxonomy" id="3018743"/>
    <lineage>
        <taxon>Bacteria</taxon>
        <taxon>Bacillati</taxon>
        <taxon>Bacillota</taxon>
        <taxon>Clostridia</taxon>
        <taxon>Lachnospirales</taxon>
        <taxon>Cellulosilyticaceae</taxon>
        <taxon>Holtiella</taxon>
    </lineage>
</organism>
<dbReference type="EMBL" id="JAQIFT010000007">
    <property type="protein sequence ID" value="MDA3730038.1"/>
    <property type="molecule type" value="Genomic_DNA"/>
</dbReference>
<protein>
    <submittedName>
        <fullName evidence="1">Uncharacterized protein</fullName>
    </submittedName>
</protein>
<evidence type="ECO:0000313" key="2">
    <source>
        <dbReference type="Proteomes" id="UP001169242"/>
    </source>
</evidence>
<dbReference type="AlphaFoldDB" id="A0AA42IYJ2"/>
<dbReference type="Proteomes" id="UP001169242">
    <property type="component" value="Unassembled WGS sequence"/>
</dbReference>